<dbReference type="EMBL" id="KI397142">
    <property type="protein sequence ID" value="ERM96438.1"/>
    <property type="molecule type" value="Genomic_DNA"/>
</dbReference>
<name>W1NLM3_AMBTC</name>
<proteinExistence type="predicted"/>
<evidence type="ECO:0000313" key="3">
    <source>
        <dbReference type="Proteomes" id="UP000017836"/>
    </source>
</evidence>
<feature type="compositionally biased region" description="Basic and acidic residues" evidence="1">
    <location>
        <begin position="62"/>
        <end position="73"/>
    </location>
</feature>
<dbReference type="Proteomes" id="UP000017836">
    <property type="component" value="Unassembled WGS sequence"/>
</dbReference>
<reference evidence="3" key="1">
    <citation type="journal article" date="2013" name="Science">
        <title>The Amborella genome and the evolution of flowering plants.</title>
        <authorList>
            <consortium name="Amborella Genome Project"/>
        </authorList>
    </citation>
    <scope>NUCLEOTIDE SEQUENCE [LARGE SCALE GENOMIC DNA]</scope>
</reference>
<sequence>MASRWLGKTIPIALITLRVSPRAASKALVELESSEGGTRVPRGSPPEQAREREKGQSSGARGRGDPSGEREAEITPLAGGTRGEGVETQAGHQGGGGSGWMKAVRGQTD</sequence>
<keyword evidence="3" id="KW-1185">Reference proteome</keyword>
<dbReference type="AlphaFoldDB" id="W1NLM3"/>
<gene>
    <name evidence="2" type="ORF">AMTR_s00001p00250500</name>
</gene>
<accession>W1NLM3</accession>
<organism evidence="2 3">
    <name type="scientific">Amborella trichopoda</name>
    <dbReference type="NCBI Taxonomy" id="13333"/>
    <lineage>
        <taxon>Eukaryota</taxon>
        <taxon>Viridiplantae</taxon>
        <taxon>Streptophyta</taxon>
        <taxon>Embryophyta</taxon>
        <taxon>Tracheophyta</taxon>
        <taxon>Spermatophyta</taxon>
        <taxon>Magnoliopsida</taxon>
        <taxon>Amborellales</taxon>
        <taxon>Amborellaceae</taxon>
        <taxon>Amborella</taxon>
    </lineage>
</organism>
<dbReference type="Gramene" id="ERM96438">
    <property type="protein sequence ID" value="ERM96438"/>
    <property type="gene ID" value="AMTR_s00001p00250500"/>
</dbReference>
<feature type="region of interest" description="Disordered" evidence="1">
    <location>
        <begin position="30"/>
        <end position="109"/>
    </location>
</feature>
<protein>
    <submittedName>
        <fullName evidence="2">Uncharacterized protein</fullName>
    </submittedName>
</protein>
<evidence type="ECO:0000313" key="2">
    <source>
        <dbReference type="EMBL" id="ERM96438.1"/>
    </source>
</evidence>
<evidence type="ECO:0000256" key="1">
    <source>
        <dbReference type="SAM" id="MobiDB-lite"/>
    </source>
</evidence>
<dbReference type="HOGENOM" id="CLU_2187432_0_0_1"/>